<keyword evidence="2" id="KW-0406">Ion transport</keyword>
<feature type="transmembrane region" description="Helical" evidence="3">
    <location>
        <begin position="90"/>
        <end position="110"/>
    </location>
</feature>
<dbReference type="InterPro" id="IPR004100">
    <property type="entry name" value="ATPase_F1/V1/A1_a/bsu_N"/>
</dbReference>
<keyword evidence="1" id="KW-0813">Transport</keyword>
<dbReference type="Pfam" id="PF09858">
    <property type="entry name" value="DUF2085"/>
    <property type="match status" value="1"/>
</dbReference>
<feature type="non-terminal residue" evidence="5">
    <location>
        <position position="280"/>
    </location>
</feature>
<dbReference type="Gene3D" id="3.40.50.12240">
    <property type="match status" value="1"/>
</dbReference>
<keyword evidence="3" id="KW-1133">Transmembrane helix</keyword>
<dbReference type="InterPro" id="IPR022879">
    <property type="entry name" value="V-ATPase_su_B/beta"/>
</dbReference>
<dbReference type="CDD" id="cd18118">
    <property type="entry name" value="ATP-synt_V_A-type_beta_N"/>
    <property type="match status" value="1"/>
</dbReference>
<feature type="domain" description="ATPase F1/V1/A1 complex alpha/beta subunit N-terminal" evidence="4">
    <location>
        <begin position="181"/>
        <end position="223"/>
    </location>
</feature>
<feature type="transmembrane region" description="Helical" evidence="3">
    <location>
        <begin position="32"/>
        <end position="57"/>
    </location>
</feature>
<feature type="transmembrane region" description="Helical" evidence="3">
    <location>
        <begin position="149"/>
        <end position="174"/>
    </location>
</feature>
<sequence>MGVAMILDELAREVFGFLCHQDPARTWEPGGAALAMCARCVGVYAGFALAVPMLAVGSRLGGKVMLWAQGALVVQVAVFGFHLLPAGATLRTLSGQVFAVGVMYFLFRAVRRAESSLGETTGWRLIGYVLGTAAAVIGLQWLVRLDQPWAVTVVDVLALVGLGVFGGLAAVLLVESVTEAKFGHIVEIELPDGSIRRGQILEVDRDKLLIQVFEGTSGIDIPSSCIRILGRGVELALAPDILGRVFGGLGLPRDESPPLIAERWADINGNPINPYARDYP</sequence>
<dbReference type="PANTHER" id="PTHR43389">
    <property type="entry name" value="V-TYPE PROTON ATPASE SUBUNIT B"/>
    <property type="match status" value="1"/>
</dbReference>
<organism evidence="5">
    <name type="scientific">marine sediment metagenome</name>
    <dbReference type="NCBI Taxonomy" id="412755"/>
    <lineage>
        <taxon>unclassified sequences</taxon>
        <taxon>metagenomes</taxon>
        <taxon>ecological metagenomes</taxon>
    </lineage>
</organism>
<dbReference type="GO" id="GO:0046034">
    <property type="term" value="P:ATP metabolic process"/>
    <property type="evidence" value="ECO:0007669"/>
    <property type="project" value="InterPro"/>
</dbReference>
<evidence type="ECO:0000259" key="4">
    <source>
        <dbReference type="Pfam" id="PF02874"/>
    </source>
</evidence>
<keyword evidence="3" id="KW-0472">Membrane</keyword>
<feature type="transmembrane region" description="Helical" evidence="3">
    <location>
        <begin position="122"/>
        <end position="143"/>
    </location>
</feature>
<accession>X1CG87</accession>
<keyword evidence="3" id="KW-0812">Transmembrane</keyword>
<dbReference type="GO" id="GO:1902600">
    <property type="term" value="P:proton transmembrane transport"/>
    <property type="evidence" value="ECO:0007669"/>
    <property type="project" value="InterPro"/>
</dbReference>
<dbReference type="AlphaFoldDB" id="X1CG87"/>
<dbReference type="InterPro" id="IPR019206">
    <property type="entry name" value="DUF2085_TM"/>
</dbReference>
<evidence type="ECO:0000256" key="3">
    <source>
        <dbReference type="SAM" id="Phobius"/>
    </source>
</evidence>
<evidence type="ECO:0000313" key="5">
    <source>
        <dbReference type="EMBL" id="GAG83251.1"/>
    </source>
</evidence>
<feature type="transmembrane region" description="Helical" evidence="3">
    <location>
        <begin position="64"/>
        <end position="84"/>
    </location>
</feature>
<reference evidence="5" key="1">
    <citation type="journal article" date="2014" name="Front. Microbiol.">
        <title>High frequency of phylogenetically diverse reductive dehalogenase-homologous genes in deep subseafloor sedimentary metagenomes.</title>
        <authorList>
            <person name="Kawai M."/>
            <person name="Futagami T."/>
            <person name="Toyoda A."/>
            <person name="Takaki Y."/>
            <person name="Nishi S."/>
            <person name="Hori S."/>
            <person name="Arai W."/>
            <person name="Tsubouchi T."/>
            <person name="Morono Y."/>
            <person name="Uchiyama I."/>
            <person name="Ito T."/>
            <person name="Fujiyama A."/>
            <person name="Inagaki F."/>
            <person name="Takami H."/>
        </authorList>
    </citation>
    <scope>NUCLEOTIDE SEQUENCE</scope>
    <source>
        <strain evidence="5">Expedition CK06-06</strain>
    </source>
</reference>
<comment type="caution">
    <text evidence="5">The sequence shown here is derived from an EMBL/GenBank/DDBJ whole genome shotgun (WGS) entry which is preliminary data.</text>
</comment>
<evidence type="ECO:0000256" key="2">
    <source>
        <dbReference type="ARBA" id="ARBA00023065"/>
    </source>
</evidence>
<name>X1CG87_9ZZZZ</name>
<dbReference type="Pfam" id="PF02874">
    <property type="entry name" value="ATP-synt_ab_N"/>
    <property type="match status" value="1"/>
</dbReference>
<dbReference type="PANTHER" id="PTHR43389:SF4">
    <property type="entry name" value="V-TYPE PROTON ATPASE SUBUNIT B"/>
    <property type="match status" value="1"/>
</dbReference>
<proteinExistence type="predicted"/>
<evidence type="ECO:0000256" key="1">
    <source>
        <dbReference type="ARBA" id="ARBA00022448"/>
    </source>
</evidence>
<protein>
    <recommendedName>
        <fullName evidence="4">ATPase F1/V1/A1 complex alpha/beta subunit N-terminal domain-containing protein</fullName>
    </recommendedName>
</protein>
<gene>
    <name evidence="5" type="ORF">S01H4_33900</name>
</gene>
<dbReference type="EMBL" id="BART01017888">
    <property type="protein sequence ID" value="GAG83251.1"/>
    <property type="molecule type" value="Genomic_DNA"/>
</dbReference>